<evidence type="ECO:0000313" key="1">
    <source>
        <dbReference type="EMBL" id="EGW09407.1"/>
    </source>
</evidence>
<accession>G3HJZ7</accession>
<gene>
    <name evidence="1" type="ORF">I79_011001</name>
</gene>
<reference evidence="2" key="1">
    <citation type="journal article" date="2011" name="Nat. Biotechnol.">
        <title>The genomic sequence of the Chinese hamster ovary (CHO)-K1 cell line.</title>
        <authorList>
            <person name="Xu X."/>
            <person name="Nagarajan H."/>
            <person name="Lewis N.E."/>
            <person name="Pan S."/>
            <person name="Cai Z."/>
            <person name="Liu X."/>
            <person name="Chen W."/>
            <person name="Xie M."/>
            <person name="Wang W."/>
            <person name="Hammond S."/>
            <person name="Andersen M.R."/>
            <person name="Neff N."/>
            <person name="Passarelli B."/>
            <person name="Koh W."/>
            <person name="Fan H.C."/>
            <person name="Wang J."/>
            <person name="Gui Y."/>
            <person name="Lee K.H."/>
            <person name="Betenbaugh M.J."/>
            <person name="Quake S.R."/>
            <person name="Famili I."/>
            <person name="Palsson B.O."/>
            <person name="Wang J."/>
        </authorList>
    </citation>
    <scope>NUCLEOTIDE SEQUENCE [LARGE SCALE GENOMIC DNA]</scope>
    <source>
        <strain evidence="2">CHO K1 cell line</strain>
    </source>
</reference>
<organism evidence="1 2">
    <name type="scientific">Cricetulus griseus</name>
    <name type="common">Chinese hamster</name>
    <name type="synonym">Cricetulus barabensis griseus</name>
    <dbReference type="NCBI Taxonomy" id="10029"/>
    <lineage>
        <taxon>Eukaryota</taxon>
        <taxon>Metazoa</taxon>
        <taxon>Chordata</taxon>
        <taxon>Craniata</taxon>
        <taxon>Vertebrata</taxon>
        <taxon>Euteleostomi</taxon>
        <taxon>Mammalia</taxon>
        <taxon>Eutheria</taxon>
        <taxon>Euarchontoglires</taxon>
        <taxon>Glires</taxon>
        <taxon>Rodentia</taxon>
        <taxon>Myomorpha</taxon>
        <taxon>Muroidea</taxon>
        <taxon>Cricetidae</taxon>
        <taxon>Cricetinae</taxon>
        <taxon>Cricetulus</taxon>
    </lineage>
</organism>
<name>G3HJZ7_CRIGR</name>
<dbReference type="Proteomes" id="UP000001075">
    <property type="component" value="Unassembled WGS sequence"/>
</dbReference>
<dbReference type="InParanoid" id="G3HJZ7"/>
<dbReference type="EMBL" id="JH000446">
    <property type="protein sequence ID" value="EGW09407.1"/>
    <property type="molecule type" value="Genomic_DNA"/>
</dbReference>
<protein>
    <submittedName>
        <fullName evidence="1">Uncharacterized protein</fullName>
    </submittedName>
</protein>
<proteinExistence type="predicted"/>
<dbReference type="AlphaFoldDB" id="G3HJZ7"/>
<sequence>MTKMKSYFQTTMQKNASFVCLEIYSSCVLVEEASVLVEFFEEMVSFLGLATF</sequence>
<evidence type="ECO:0000313" key="2">
    <source>
        <dbReference type="Proteomes" id="UP000001075"/>
    </source>
</evidence>